<dbReference type="SUPFAM" id="SSF53633">
    <property type="entry name" value="Carbamate kinase-like"/>
    <property type="match status" value="1"/>
</dbReference>
<proteinExistence type="inferred from homology"/>
<comment type="pathway">
    <text evidence="3 14">Amino-acid biosynthesis; L-methionine biosynthesis via de novo pathway; L-homoserine from L-aspartate: step 1/3.</text>
</comment>
<dbReference type="InterPro" id="IPR036393">
    <property type="entry name" value="AceGlu_kinase-like_sf"/>
</dbReference>
<keyword evidence="6 13" id="KW-0808">Transferase</keyword>
<dbReference type="GO" id="GO:0009089">
    <property type="term" value="P:lysine biosynthetic process via diaminopimelate"/>
    <property type="evidence" value="ECO:0007669"/>
    <property type="project" value="UniProtKB-UniPathway"/>
</dbReference>
<evidence type="ECO:0000256" key="15">
    <source>
        <dbReference type="SAM" id="MobiDB-lite"/>
    </source>
</evidence>
<evidence type="ECO:0000313" key="16">
    <source>
        <dbReference type="EMBL" id="BDI33265.1"/>
    </source>
</evidence>
<keyword evidence="11" id="KW-0457">Lysine biosynthesis</keyword>
<evidence type="ECO:0000256" key="9">
    <source>
        <dbReference type="ARBA" id="ARBA00022840"/>
    </source>
</evidence>
<dbReference type="EMBL" id="AP025739">
    <property type="protein sequence ID" value="BDI33265.1"/>
    <property type="molecule type" value="Genomic_DNA"/>
</dbReference>
<dbReference type="PROSITE" id="PS51671">
    <property type="entry name" value="ACT"/>
    <property type="match status" value="1"/>
</dbReference>
<evidence type="ECO:0000256" key="3">
    <source>
        <dbReference type="ARBA" id="ARBA00004986"/>
    </source>
</evidence>
<evidence type="ECO:0000313" key="17">
    <source>
        <dbReference type="Proteomes" id="UP000287394"/>
    </source>
</evidence>
<dbReference type="Pfam" id="PF22468">
    <property type="entry name" value="ACT_9"/>
    <property type="match status" value="1"/>
</dbReference>
<dbReference type="NCBIfam" id="NF006540">
    <property type="entry name" value="PRK09034.1"/>
    <property type="match status" value="1"/>
</dbReference>
<keyword evidence="17" id="KW-1185">Reference proteome</keyword>
<dbReference type="Gene3D" id="3.40.1160.10">
    <property type="entry name" value="Acetylglutamate kinase-like"/>
    <property type="match status" value="1"/>
</dbReference>
<evidence type="ECO:0000256" key="2">
    <source>
        <dbReference type="ARBA" id="ARBA00004766"/>
    </source>
</evidence>
<dbReference type="Gene3D" id="3.30.2130.10">
    <property type="entry name" value="VC0802-like"/>
    <property type="match status" value="1"/>
</dbReference>
<dbReference type="GO" id="GO:0009088">
    <property type="term" value="P:threonine biosynthetic process"/>
    <property type="evidence" value="ECO:0007669"/>
    <property type="project" value="UniProtKB-UniPathway"/>
</dbReference>
<keyword evidence="9" id="KW-0067">ATP-binding</keyword>
<reference evidence="16 17" key="1">
    <citation type="journal article" date="2019" name="Int. J. Syst. Evol. Microbiol.">
        <title>Capsulimonas corticalis gen. nov., sp. nov., an aerobic capsulated bacterium, of a novel bacterial order, Capsulimonadales ord. nov., of the class Armatimonadia of the phylum Armatimonadetes.</title>
        <authorList>
            <person name="Li J."/>
            <person name="Kudo C."/>
            <person name="Tonouchi A."/>
        </authorList>
    </citation>
    <scope>NUCLEOTIDE SEQUENCE [LARGE SCALE GENOMIC DNA]</scope>
    <source>
        <strain evidence="16 17">AX-7</strain>
    </source>
</reference>
<dbReference type="GO" id="GO:0004072">
    <property type="term" value="F:aspartate kinase activity"/>
    <property type="evidence" value="ECO:0007669"/>
    <property type="project" value="UniProtKB-EC"/>
</dbReference>
<dbReference type="InterPro" id="IPR001341">
    <property type="entry name" value="Asp_kinase"/>
</dbReference>
<comment type="function">
    <text evidence="1">Catalyzes the phosphorylation of the beta-carboxyl group of aspartic acid with ATP to yield 4-phospho-L-aspartate, which is involved in the branched biosynthetic pathway leading to the biosynthesis of amino acids threonine, isoleucine and methionine.</text>
</comment>
<accession>A0A402CNK4</accession>
<dbReference type="GO" id="GO:0005524">
    <property type="term" value="F:ATP binding"/>
    <property type="evidence" value="ECO:0007669"/>
    <property type="project" value="UniProtKB-KW"/>
</dbReference>
<dbReference type="PANTHER" id="PTHR21499">
    <property type="entry name" value="ASPARTATE KINASE"/>
    <property type="match status" value="1"/>
</dbReference>
<feature type="region of interest" description="Disordered" evidence="15">
    <location>
        <begin position="1"/>
        <end position="27"/>
    </location>
</feature>
<dbReference type="InterPro" id="IPR005260">
    <property type="entry name" value="Asp_kin_monofn"/>
</dbReference>
<gene>
    <name evidence="16" type="primary">lysC</name>
    <name evidence="16" type="ORF">CCAX7_53160</name>
</gene>
<evidence type="ECO:0000256" key="12">
    <source>
        <dbReference type="ARBA" id="ARBA00047872"/>
    </source>
</evidence>
<dbReference type="AlphaFoldDB" id="A0A402CNK4"/>
<dbReference type="PROSITE" id="PS00324">
    <property type="entry name" value="ASPARTOKINASE"/>
    <property type="match status" value="1"/>
</dbReference>
<evidence type="ECO:0000256" key="4">
    <source>
        <dbReference type="ARBA" id="ARBA00005139"/>
    </source>
</evidence>
<evidence type="ECO:0000256" key="6">
    <source>
        <dbReference type="ARBA" id="ARBA00022679"/>
    </source>
</evidence>
<keyword evidence="10" id="KW-0220">Diaminopimelate biosynthesis</keyword>
<evidence type="ECO:0000256" key="8">
    <source>
        <dbReference type="ARBA" id="ARBA00022777"/>
    </source>
</evidence>
<evidence type="ECO:0000256" key="11">
    <source>
        <dbReference type="ARBA" id="ARBA00023154"/>
    </source>
</evidence>
<dbReference type="Proteomes" id="UP000287394">
    <property type="component" value="Chromosome"/>
</dbReference>
<dbReference type="InterPro" id="IPR045865">
    <property type="entry name" value="ACT-like_dom_sf"/>
</dbReference>
<sequence length="466" mass="50892">MTVQGPERTFMTDANQAPQDAHERTDNRPIVAKFGGSSVADAGQVRKIAAIVRANPARRYVVVSAPGKRSGSDKKITDLLYLCHSLGEQGLDASAPFAVIKDRYLGLAEELGVPGAWEWLRDIQQHIADGADKDWVASRGEYLSARIIAAYLDAEFVDAIEGISFGADGRLHGAETYTRMGSRLGAVPKDKVAVIPGFYGQDVKGRIRCFSRGGSDVTGAIVARAVHASVYENWTDVSGMLMADPRLVPNPKPIQEITYREQRELSYMGATVLHDEAVFPVREAGIPIHIKNTNQPEDDGTRIVTTRDSANTAIVGIAGRRGFTIILTEKAMMNQERGYGRKVLEILEANGISYEHSPTSIDTLSVIVTDEELNGKESEVVTEIRRIVQPDRIEVERDIAMLAIVGQGMVHRIGIAAKVFMALASAEVNIRLINQGSSELNIIIGVSDSDYERALRAIYDVFAEES</sequence>
<keyword evidence="8 13" id="KW-0418">Kinase</keyword>
<dbReference type="GO" id="GO:0005829">
    <property type="term" value="C:cytosol"/>
    <property type="evidence" value="ECO:0007669"/>
    <property type="project" value="TreeGrafter"/>
</dbReference>
<organism evidence="16 17">
    <name type="scientific">Capsulimonas corticalis</name>
    <dbReference type="NCBI Taxonomy" id="2219043"/>
    <lineage>
        <taxon>Bacteria</taxon>
        <taxon>Bacillati</taxon>
        <taxon>Armatimonadota</taxon>
        <taxon>Armatimonadia</taxon>
        <taxon>Capsulimonadales</taxon>
        <taxon>Capsulimonadaceae</taxon>
        <taxon>Capsulimonas</taxon>
    </lineage>
</organism>
<evidence type="ECO:0000256" key="1">
    <source>
        <dbReference type="ARBA" id="ARBA00003121"/>
    </source>
</evidence>
<dbReference type="PIRSF" id="PIRSF000726">
    <property type="entry name" value="Asp_kin"/>
    <property type="match status" value="1"/>
</dbReference>
<keyword evidence="14" id="KW-0028">Amino-acid biosynthesis</keyword>
<dbReference type="InterPro" id="IPR018042">
    <property type="entry name" value="Aspartate_kinase_CS"/>
</dbReference>
<protein>
    <recommendedName>
        <fullName evidence="13">Aspartokinase</fullName>
        <ecNumber evidence="13">2.7.2.4</ecNumber>
    </recommendedName>
</protein>
<dbReference type="CDD" id="cd04916">
    <property type="entry name" value="ACT_AKiii-YclM-BS_2"/>
    <property type="match status" value="1"/>
</dbReference>
<evidence type="ECO:0000256" key="13">
    <source>
        <dbReference type="RuleBase" id="RU003448"/>
    </source>
</evidence>
<dbReference type="PANTHER" id="PTHR21499:SF67">
    <property type="entry name" value="ASPARTOKINASE 3"/>
    <property type="match status" value="1"/>
</dbReference>
<name>A0A402CNK4_9BACT</name>
<dbReference type="FunCoup" id="A0A402CNK4">
    <property type="interactions" value="146"/>
</dbReference>
<evidence type="ECO:0000256" key="10">
    <source>
        <dbReference type="ARBA" id="ARBA00022915"/>
    </source>
</evidence>
<comment type="similarity">
    <text evidence="5 13">Belongs to the aspartokinase family.</text>
</comment>
<dbReference type="GO" id="GO:0019877">
    <property type="term" value="P:diaminopimelate biosynthetic process"/>
    <property type="evidence" value="ECO:0007669"/>
    <property type="project" value="UniProtKB-KW"/>
</dbReference>
<dbReference type="InterPro" id="IPR054352">
    <property type="entry name" value="ACT_Aspartokinase"/>
</dbReference>
<dbReference type="InterPro" id="IPR002912">
    <property type="entry name" value="ACT_dom"/>
</dbReference>
<dbReference type="SUPFAM" id="SSF55021">
    <property type="entry name" value="ACT-like"/>
    <property type="match status" value="2"/>
</dbReference>
<dbReference type="EC" id="2.7.2.4" evidence="13"/>
<comment type="pathway">
    <text evidence="4 14">Amino-acid biosynthesis; L-threonine biosynthesis; L-threonine from L-aspartate: step 1/5.</text>
</comment>
<keyword evidence="7" id="KW-0547">Nucleotide-binding</keyword>
<dbReference type="NCBIfam" id="TIGR00657">
    <property type="entry name" value="asp_kinases"/>
    <property type="match status" value="1"/>
</dbReference>
<dbReference type="KEGG" id="ccot:CCAX7_53160"/>
<evidence type="ECO:0000256" key="5">
    <source>
        <dbReference type="ARBA" id="ARBA00010122"/>
    </source>
</evidence>
<comment type="catalytic activity">
    <reaction evidence="12 13">
        <text>L-aspartate + ATP = 4-phospho-L-aspartate + ADP</text>
        <dbReference type="Rhea" id="RHEA:23776"/>
        <dbReference type="ChEBI" id="CHEBI:29991"/>
        <dbReference type="ChEBI" id="CHEBI:30616"/>
        <dbReference type="ChEBI" id="CHEBI:57535"/>
        <dbReference type="ChEBI" id="CHEBI:456216"/>
        <dbReference type="EC" id="2.7.2.4"/>
    </reaction>
</comment>
<evidence type="ECO:0000256" key="14">
    <source>
        <dbReference type="RuleBase" id="RU004249"/>
    </source>
</evidence>
<evidence type="ECO:0000256" key="7">
    <source>
        <dbReference type="ARBA" id="ARBA00022741"/>
    </source>
</evidence>
<dbReference type="FunFam" id="3.30.2130.10:FF:000001">
    <property type="entry name" value="Bifunctional aspartokinase/homoserine dehydrogenase"/>
    <property type="match status" value="1"/>
</dbReference>
<dbReference type="Pfam" id="PF00696">
    <property type="entry name" value="AA_kinase"/>
    <property type="match status" value="1"/>
</dbReference>
<dbReference type="InterPro" id="IPR001048">
    <property type="entry name" value="Asp/Glu/Uridylate_kinase"/>
</dbReference>
<dbReference type="GO" id="GO:0009090">
    <property type="term" value="P:homoserine biosynthetic process"/>
    <property type="evidence" value="ECO:0007669"/>
    <property type="project" value="TreeGrafter"/>
</dbReference>
<comment type="pathway">
    <text evidence="2 14">Amino-acid biosynthesis; L-lysine biosynthesis via DAP pathway; (S)-tetrahydrodipicolinate from L-aspartate: step 1/4.</text>
</comment>